<comment type="caution">
    <text evidence="7">The sequence shown here is derived from an EMBL/GenBank/DDBJ whole genome shotgun (WGS) entry which is preliminary data.</text>
</comment>
<evidence type="ECO:0000259" key="5">
    <source>
        <dbReference type="Pfam" id="PF00389"/>
    </source>
</evidence>
<dbReference type="PROSITE" id="PS00671">
    <property type="entry name" value="D_2_HYDROXYACID_DH_3"/>
    <property type="match status" value="1"/>
</dbReference>
<dbReference type="Proteomes" id="UP000886748">
    <property type="component" value="Unassembled WGS sequence"/>
</dbReference>
<evidence type="ECO:0000313" key="7">
    <source>
        <dbReference type="EMBL" id="HIU93080.1"/>
    </source>
</evidence>
<dbReference type="GO" id="GO:0004617">
    <property type="term" value="F:phosphoglycerate dehydrogenase activity"/>
    <property type="evidence" value="ECO:0007669"/>
    <property type="project" value="UniProtKB-ARBA"/>
</dbReference>
<accession>A0A9D1N1E8</accession>
<dbReference type="InterPro" id="IPR058205">
    <property type="entry name" value="D-LDH-like"/>
</dbReference>
<organism evidence="7 8">
    <name type="scientific">Candidatus Limenecus avicola</name>
    <dbReference type="NCBI Taxonomy" id="2840847"/>
    <lineage>
        <taxon>Bacteria</taxon>
        <taxon>Bacillati</taxon>
        <taxon>Bacillota</taxon>
        <taxon>Clostridia</taxon>
        <taxon>Eubacteriales</taxon>
        <taxon>Clostridiaceae</taxon>
        <taxon>Clostridiaceae incertae sedis</taxon>
        <taxon>Candidatus Limenecus</taxon>
    </lineage>
</organism>
<dbReference type="SUPFAM" id="SSF52283">
    <property type="entry name" value="Formate/glycerate dehydrogenase catalytic domain-like"/>
    <property type="match status" value="1"/>
</dbReference>
<evidence type="ECO:0000259" key="6">
    <source>
        <dbReference type="Pfam" id="PF02826"/>
    </source>
</evidence>
<dbReference type="GO" id="GO:0006564">
    <property type="term" value="P:L-serine biosynthetic process"/>
    <property type="evidence" value="ECO:0007669"/>
    <property type="project" value="UniProtKB-ARBA"/>
</dbReference>
<dbReference type="InterPro" id="IPR029752">
    <property type="entry name" value="D-isomer_DH_CS1"/>
</dbReference>
<dbReference type="SUPFAM" id="SSF51735">
    <property type="entry name" value="NAD(P)-binding Rossmann-fold domains"/>
    <property type="match status" value="1"/>
</dbReference>
<evidence type="ECO:0000256" key="4">
    <source>
        <dbReference type="RuleBase" id="RU003719"/>
    </source>
</evidence>
<name>A0A9D1N1E8_9CLOT</name>
<dbReference type="InterPro" id="IPR006140">
    <property type="entry name" value="D-isomer_DH_NAD-bd"/>
</dbReference>
<reference evidence="7" key="1">
    <citation type="submission" date="2020-10" db="EMBL/GenBank/DDBJ databases">
        <authorList>
            <person name="Gilroy R."/>
        </authorList>
    </citation>
    <scope>NUCLEOTIDE SEQUENCE</scope>
    <source>
        <strain evidence="7">CHK154-7741</strain>
    </source>
</reference>
<feature type="domain" description="D-isomer specific 2-hydroxyacid dehydrogenase catalytic" evidence="5">
    <location>
        <begin position="8"/>
        <end position="337"/>
    </location>
</feature>
<sequence length="337" mass="38070">MTKIIYFDVQDDEKEFLIKNNEGKYDYHLTTNSLNNIIEVKEEYKDAEIISVFTNSRVSNDVLAQFSNLRLIALRSVGFNHIDLDYCNAHNIVVENTPNYGNKSVAEFAIGLLLDVCRKITKSYIDYKEMHVEPQALIGQELGGKTVGIVGLGAIGSEFARLAYGFDMNILGYDHSQKQELVENYRIKYVDFDTLLKESDFISLHAPLTKDNRHMFNEESFKKMKNSAVLINTARGELIETSALFNAISKKEIAGAGLDVLESEETISDPDYLIDINRLNECALKQTILNTRLQQLPNVIITPHIAYNTKEAINRILNTTMTNIAAFLDGVVENNVN</sequence>
<dbReference type="Pfam" id="PF02826">
    <property type="entry name" value="2-Hacid_dh_C"/>
    <property type="match status" value="1"/>
</dbReference>
<evidence type="ECO:0000313" key="8">
    <source>
        <dbReference type="Proteomes" id="UP000886748"/>
    </source>
</evidence>
<proteinExistence type="inferred from homology"/>
<dbReference type="InterPro" id="IPR036291">
    <property type="entry name" value="NAD(P)-bd_dom_sf"/>
</dbReference>
<reference evidence="7" key="2">
    <citation type="journal article" date="2021" name="PeerJ">
        <title>Extensive microbial diversity within the chicken gut microbiome revealed by metagenomics and culture.</title>
        <authorList>
            <person name="Gilroy R."/>
            <person name="Ravi A."/>
            <person name="Getino M."/>
            <person name="Pursley I."/>
            <person name="Horton D.L."/>
            <person name="Alikhan N.F."/>
            <person name="Baker D."/>
            <person name="Gharbi K."/>
            <person name="Hall N."/>
            <person name="Watson M."/>
            <person name="Adriaenssens E.M."/>
            <person name="Foster-Nyarko E."/>
            <person name="Jarju S."/>
            <person name="Secka A."/>
            <person name="Antonio M."/>
            <person name="Oren A."/>
            <person name="Chaudhuri R.R."/>
            <person name="La Ragione R."/>
            <person name="Hildebrand F."/>
            <person name="Pallen M.J."/>
        </authorList>
    </citation>
    <scope>NUCLEOTIDE SEQUENCE</scope>
    <source>
        <strain evidence="7">CHK154-7741</strain>
    </source>
</reference>
<dbReference type="PANTHER" id="PTHR43026">
    <property type="entry name" value="2-HYDROXYACID DEHYDROGENASE HOMOLOG 1-RELATED"/>
    <property type="match status" value="1"/>
</dbReference>
<dbReference type="PROSITE" id="PS00670">
    <property type="entry name" value="D_2_HYDROXYACID_DH_2"/>
    <property type="match status" value="1"/>
</dbReference>
<dbReference type="InterPro" id="IPR006139">
    <property type="entry name" value="D-isomer_2_OHA_DH_cat_dom"/>
</dbReference>
<comment type="similarity">
    <text evidence="1 4">Belongs to the D-isomer specific 2-hydroxyacid dehydrogenase family.</text>
</comment>
<evidence type="ECO:0000256" key="2">
    <source>
        <dbReference type="ARBA" id="ARBA00023002"/>
    </source>
</evidence>
<dbReference type="PROSITE" id="PS00065">
    <property type="entry name" value="D_2_HYDROXYACID_DH_1"/>
    <property type="match status" value="1"/>
</dbReference>
<dbReference type="AlphaFoldDB" id="A0A9D1N1E8"/>
<dbReference type="GO" id="GO:0051287">
    <property type="term" value="F:NAD binding"/>
    <property type="evidence" value="ECO:0007669"/>
    <property type="project" value="InterPro"/>
</dbReference>
<dbReference type="Gene3D" id="3.40.50.720">
    <property type="entry name" value="NAD(P)-binding Rossmann-like Domain"/>
    <property type="match status" value="2"/>
</dbReference>
<gene>
    <name evidence="7" type="ORF">IAD26_08115</name>
</gene>
<dbReference type="PANTHER" id="PTHR43026:SF1">
    <property type="entry name" value="2-HYDROXYACID DEHYDROGENASE HOMOLOG 1-RELATED"/>
    <property type="match status" value="1"/>
</dbReference>
<keyword evidence="3" id="KW-0520">NAD</keyword>
<dbReference type="GO" id="GO:0008720">
    <property type="term" value="F:D-lactate dehydrogenase (NAD+) activity"/>
    <property type="evidence" value="ECO:0007669"/>
    <property type="project" value="TreeGrafter"/>
</dbReference>
<dbReference type="InterPro" id="IPR029753">
    <property type="entry name" value="D-isomer_DH_CS"/>
</dbReference>
<dbReference type="FunFam" id="3.40.50.720:FF:000041">
    <property type="entry name" value="D-3-phosphoglycerate dehydrogenase"/>
    <property type="match status" value="1"/>
</dbReference>
<dbReference type="EMBL" id="DVOD01000059">
    <property type="protein sequence ID" value="HIU93080.1"/>
    <property type="molecule type" value="Genomic_DNA"/>
</dbReference>
<evidence type="ECO:0000256" key="1">
    <source>
        <dbReference type="ARBA" id="ARBA00005854"/>
    </source>
</evidence>
<dbReference type="GO" id="GO:0047545">
    <property type="term" value="F:(S)-2-hydroxyglutarate dehydrogenase activity"/>
    <property type="evidence" value="ECO:0007669"/>
    <property type="project" value="UniProtKB-ARBA"/>
</dbReference>
<protein>
    <submittedName>
        <fullName evidence="7">Hydroxyacid dehydrogenase</fullName>
    </submittedName>
</protein>
<evidence type="ECO:0000256" key="3">
    <source>
        <dbReference type="ARBA" id="ARBA00023027"/>
    </source>
</evidence>
<feature type="domain" description="D-isomer specific 2-hydroxyacid dehydrogenase NAD-binding" evidence="6">
    <location>
        <begin position="110"/>
        <end position="306"/>
    </location>
</feature>
<dbReference type="Pfam" id="PF00389">
    <property type="entry name" value="2-Hacid_dh"/>
    <property type="match status" value="1"/>
</dbReference>
<keyword evidence="2 4" id="KW-0560">Oxidoreductase</keyword>